<reference evidence="3" key="2">
    <citation type="submission" date="2025-08" db="UniProtKB">
        <authorList>
            <consortium name="Ensembl"/>
        </authorList>
    </citation>
    <scope>IDENTIFICATION</scope>
</reference>
<dbReference type="InterPro" id="IPR006621">
    <property type="entry name" value="Nose-resist-to-fluoxetine_N"/>
</dbReference>
<feature type="transmembrane region" description="Helical" evidence="1">
    <location>
        <begin position="622"/>
        <end position="644"/>
    </location>
</feature>
<dbReference type="InterPro" id="IPR052728">
    <property type="entry name" value="O2_lipid_transport_reg"/>
</dbReference>
<dbReference type="SMART" id="SM00703">
    <property type="entry name" value="NRF"/>
    <property type="match status" value="1"/>
</dbReference>
<feature type="transmembrane region" description="Helical" evidence="1">
    <location>
        <begin position="522"/>
        <end position="540"/>
    </location>
</feature>
<keyword evidence="4" id="KW-1185">Reference proteome</keyword>
<feature type="transmembrane region" description="Helical" evidence="1">
    <location>
        <begin position="428"/>
        <end position="453"/>
    </location>
</feature>
<dbReference type="Ensembl" id="ENSPNAT00000026000.2">
    <property type="protein sequence ID" value="ENSPNAP00000017274.1"/>
    <property type="gene ID" value="ENSPNAG00000023499.2"/>
</dbReference>
<evidence type="ECO:0000313" key="4">
    <source>
        <dbReference type="Proteomes" id="UP001501920"/>
    </source>
</evidence>
<dbReference type="GeneTree" id="ENSGT00530000063340"/>
<keyword evidence="1" id="KW-0812">Transmembrane</keyword>
<dbReference type="STRING" id="42514.ENSPNAP00000017274"/>
<evidence type="ECO:0000313" key="3">
    <source>
        <dbReference type="Ensembl" id="ENSPNAP00000017274.1"/>
    </source>
</evidence>
<evidence type="ECO:0000259" key="2">
    <source>
        <dbReference type="SMART" id="SM00703"/>
    </source>
</evidence>
<organism evidence="3 4">
    <name type="scientific">Pygocentrus nattereri</name>
    <name type="common">Red-bellied piranha</name>
    <dbReference type="NCBI Taxonomy" id="42514"/>
    <lineage>
        <taxon>Eukaryota</taxon>
        <taxon>Metazoa</taxon>
        <taxon>Chordata</taxon>
        <taxon>Craniata</taxon>
        <taxon>Vertebrata</taxon>
        <taxon>Euteleostomi</taxon>
        <taxon>Actinopterygii</taxon>
        <taxon>Neopterygii</taxon>
        <taxon>Teleostei</taxon>
        <taxon>Ostariophysi</taxon>
        <taxon>Characiformes</taxon>
        <taxon>Characoidei</taxon>
        <taxon>Pygocentrus</taxon>
    </lineage>
</organism>
<name>A0A3B4D311_PYGNA</name>
<dbReference type="Proteomes" id="UP001501920">
    <property type="component" value="Chromosome 16"/>
</dbReference>
<accession>A0A3B4D311</accession>
<feature type="transmembrane region" description="Helical" evidence="1">
    <location>
        <begin position="393"/>
        <end position="416"/>
    </location>
</feature>
<protein>
    <recommendedName>
        <fullName evidence="2">Nose resistant-to-fluoxetine protein N-terminal domain-containing protein</fullName>
    </recommendedName>
</protein>
<reference evidence="3 4" key="1">
    <citation type="submission" date="2020-10" db="EMBL/GenBank/DDBJ databases">
        <title>Pygocentrus nattereri (red-bellied piranha) genome, fPygNat1, primary haplotype.</title>
        <authorList>
            <person name="Myers G."/>
            <person name="Meyer A."/>
            <person name="Karagic N."/>
            <person name="Pippel M."/>
            <person name="Winkler S."/>
            <person name="Tracey A."/>
            <person name="Wood J."/>
            <person name="Formenti G."/>
            <person name="Howe K."/>
            <person name="Fedrigo O."/>
            <person name="Jarvis E.D."/>
        </authorList>
    </citation>
    <scope>NUCLEOTIDE SEQUENCE [LARGE SCALE GENOMIC DNA]</scope>
</reference>
<keyword evidence="1" id="KW-1133">Transmembrane helix</keyword>
<reference evidence="3" key="3">
    <citation type="submission" date="2025-09" db="UniProtKB">
        <authorList>
            <consortium name="Ensembl"/>
        </authorList>
    </citation>
    <scope>IDENTIFICATION</scope>
</reference>
<keyword evidence="1" id="KW-0472">Membrane</keyword>
<dbReference type="InterPro" id="IPR002656">
    <property type="entry name" value="Acyl_transf_3_dom"/>
</dbReference>
<feature type="transmembrane region" description="Helical" evidence="1">
    <location>
        <begin position="552"/>
        <end position="573"/>
    </location>
</feature>
<dbReference type="Pfam" id="PF01757">
    <property type="entry name" value="Acyl_transf_3"/>
    <property type="match status" value="1"/>
</dbReference>
<proteinExistence type="predicted"/>
<dbReference type="PANTHER" id="PTHR11161:SF0">
    <property type="entry name" value="O-ACYLTRANSFERASE LIKE PROTEIN"/>
    <property type="match status" value="1"/>
</dbReference>
<dbReference type="OMA" id="QGQYCKL"/>
<feature type="transmembrane region" description="Helical" evidence="1">
    <location>
        <begin position="659"/>
        <end position="681"/>
    </location>
</feature>
<dbReference type="AlphaFoldDB" id="A0A3B4D311"/>
<feature type="transmembrane region" description="Helical" evidence="1">
    <location>
        <begin position="593"/>
        <end position="610"/>
    </location>
</feature>
<dbReference type="PANTHER" id="PTHR11161">
    <property type="entry name" value="O-ACYLTRANSFERASE"/>
    <property type="match status" value="1"/>
</dbReference>
<feature type="transmembrane region" description="Helical" evidence="1">
    <location>
        <begin position="176"/>
        <end position="201"/>
    </location>
</feature>
<feature type="domain" description="Nose resistant-to-fluoxetine protein N-terminal" evidence="2">
    <location>
        <begin position="41"/>
        <end position="143"/>
    </location>
</feature>
<sequence>MWHPIQKKPRTVTMPLVKRTAGLIVLFGLLFCSTGQTFNVTLKCMQDTAAFLMELEKDKPEEYAVQMYDAFGKLGSDVAGGNVNRAGSLQECVSVKGPSFKGQYCQVFLKQEAVEYFVGICVPDSCDEEEVRTLVVSEAFEQGHSSLIPPVPTLLISDPTLGIFMTQCISNITPDLSAVICLCVCVLMIAVPLIASIYVMVFRWRKWREVRSGVDSGILSKNSQYGALLANGSPNHSKECISLRDTTAARESNDEREQQDNTTNCVLQYLQCFSVQVSSVDVFNTSSVGHSYSSLNGVRILSLLWIICGHTVQLSAWSSLDNDKRWRHAVQNSPLYVFAFSGPVYLAVDTFLLLGGLLSAKSLLTSIQRSEDILSLRLVAHYLFKRFKRIQPLHLFIVCLIVALFSLLHRGVFWFMAEDEILNCKKYWWSNLLLVNNLFTITDICAPWTWYLSIDFQFYATTPLLIFLYRLNKYVLVAVAIILLVMSSLAGALITAFLHLPVHQPTTLAYESYFQYYYNKPYTRYGPYLLGVLAGLYMATKKEALLKQQWQAVAGWFFSQSIMALLVGLAYVLRDVPAQPSLAHAVYQGLHRSLWALAVVWIILACEEGYGGFVNKLLSLKVWIPLSNISFACYLIHPILILLYNGKQETPIHYTDLNFLYLFLGHVVLTIVLGFALTVLIEKPYLFLKRAKAYAWVPSST</sequence>
<feature type="transmembrane region" description="Helical" evidence="1">
    <location>
        <begin position="474"/>
        <end position="502"/>
    </location>
</feature>
<dbReference type="GO" id="GO:0016747">
    <property type="term" value="F:acyltransferase activity, transferring groups other than amino-acyl groups"/>
    <property type="evidence" value="ECO:0007669"/>
    <property type="project" value="InterPro"/>
</dbReference>
<feature type="transmembrane region" description="Helical" evidence="1">
    <location>
        <begin position="300"/>
        <end position="320"/>
    </location>
</feature>
<dbReference type="Pfam" id="PF20146">
    <property type="entry name" value="NRF"/>
    <property type="match status" value="1"/>
</dbReference>
<feature type="transmembrane region" description="Helical" evidence="1">
    <location>
        <begin position="335"/>
        <end position="360"/>
    </location>
</feature>
<evidence type="ECO:0000256" key="1">
    <source>
        <dbReference type="SAM" id="Phobius"/>
    </source>
</evidence>